<dbReference type="CDD" id="cd06170">
    <property type="entry name" value="LuxR_C_like"/>
    <property type="match status" value="1"/>
</dbReference>
<dbReference type="RefSeq" id="WP_379482968.1">
    <property type="nucleotide sequence ID" value="NZ_JBHMCF010000008.1"/>
</dbReference>
<dbReference type="PANTHER" id="PTHR44688:SF16">
    <property type="entry name" value="DNA-BINDING TRANSCRIPTIONAL ACTIVATOR DEVR_DOSR"/>
    <property type="match status" value="1"/>
</dbReference>
<protein>
    <submittedName>
        <fullName evidence="6">LuxR C-terminal-related transcriptional regulator</fullName>
    </submittedName>
</protein>
<reference evidence="6 7" key="1">
    <citation type="submission" date="2024-09" db="EMBL/GenBank/DDBJ databases">
        <authorList>
            <person name="Sun Q."/>
            <person name="Mori K."/>
        </authorList>
    </citation>
    <scope>NUCLEOTIDE SEQUENCE [LARGE SCALE GENOMIC DNA]</scope>
    <source>
        <strain evidence="6 7">JCM 3324</strain>
    </source>
</reference>
<evidence type="ECO:0000313" key="6">
    <source>
        <dbReference type="EMBL" id="MFB9469789.1"/>
    </source>
</evidence>
<name>A0ABV5NHN0_9ACTN</name>
<dbReference type="Pfam" id="PF00196">
    <property type="entry name" value="GerE"/>
    <property type="match status" value="1"/>
</dbReference>
<dbReference type="SMART" id="SM00421">
    <property type="entry name" value="HTH_LUXR"/>
    <property type="match status" value="1"/>
</dbReference>
<keyword evidence="7" id="KW-1185">Reference proteome</keyword>
<dbReference type="InterPro" id="IPR036388">
    <property type="entry name" value="WH-like_DNA-bd_sf"/>
</dbReference>
<sequence length="509" mass="56421">MAAIEGDEAGCREAIGDVLVGEPTERGIESRYAMDLLDLGFGRYEAVVRRMAETLHDPAMYLTNTLVNQVEAAVHAGRRDLAKNAAARFGAWAEVAGRPCAEAMELRCRALLADGAEAGRLYARAVQLHREDRAQPFERARTELLYETWLRRDRRRNDAREPLHSALEIFERLRAKPWAERAGAELRAAGEARQAQAAAPDLLDRLTPQELNVVRLAAKGLSNRDIGARLFVSPRTVGYHLYNAYPKLGVASRTEIRRQLELPRRELEVLRAVGGLERVARHRKAGDPHPHHTTADDHLCVRILRGMLAARWDRQADRPPQSGVQVRPVELVIGHEIIAVRLCHCFHLRADRAGHLAMISLLFVAGIGIALFDGRYEPLAQSGICRVTGCSRKGDDCAGLVAEKMMPGTGRGTGHFAVAHPVVVIPQQRRPRPNAGQHLHAHLTLDDLVTVGRAGTAPAHRHRRLAVRRDPRGDARTRRAGTGRRADRYVRGGRAGDRRGTGDPRTGRR</sequence>
<comment type="caution">
    <text evidence="6">The sequence shown here is derived from an EMBL/GenBank/DDBJ whole genome shotgun (WGS) entry which is preliminary data.</text>
</comment>
<dbReference type="SUPFAM" id="SSF46894">
    <property type="entry name" value="C-terminal effector domain of the bipartite response regulators"/>
    <property type="match status" value="1"/>
</dbReference>
<feature type="region of interest" description="Disordered" evidence="4">
    <location>
        <begin position="456"/>
        <end position="509"/>
    </location>
</feature>
<evidence type="ECO:0000256" key="4">
    <source>
        <dbReference type="SAM" id="MobiDB-lite"/>
    </source>
</evidence>
<gene>
    <name evidence="6" type="ORF">ACFFR3_09760</name>
</gene>
<feature type="compositionally biased region" description="Basic and acidic residues" evidence="4">
    <location>
        <begin position="467"/>
        <end position="477"/>
    </location>
</feature>
<proteinExistence type="predicted"/>
<keyword evidence="2" id="KW-0238">DNA-binding</keyword>
<dbReference type="EMBL" id="JBHMCF010000008">
    <property type="protein sequence ID" value="MFB9469789.1"/>
    <property type="molecule type" value="Genomic_DNA"/>
</dbReference>
<keyword evidence="3" id="KW-0804">Transcription</keyword>
<dbReference type="PRINTS" id="PR00038">
    <property type="entry name" value="HTHLUXR"/>
</dbReference>
<organism evidence="6 7">
    <name type="scientific">Nonomuraea salmonea</name>
    <dbReference type="NCBI Taxonomy" id="46181"/>
    <lineage>
        <taxon>Bacteria</taxon>
        <taxon>Bacillati</taxon>
        <taxon>Actinomycetota</taxon>
        <taxon>Actinomycetes</taxon>
        <taxon>Streptosporangiales</taxon>
        <taxon>Streptosporangiaceae</taxon>
        <taxon>Nonomuraea</taxon>
    </lineage>
</organism>
<feature type="compositionally biased region" description="Basic and acidic residues" evidence="4">
    <location>
        <begin position="484"/>
        <end position="509"/>
    </location>
</feature>
<evidence type="ECO:0000313" key="7">
    <source>
        <dbReference type="Proteomes" id="UP001589568"/>
    </source>
</evidence>
<evidence type="ECO:0000256" key="2">
    <source>
        <dbReference type="ARBA" id="ARBA00023125"/>
    </source>
</evidence>
<dbReference type="PANTHER" id="PTHR44688">
    <property type="entry name" value="DNA-BINDING TRANSCRIPTIONAL ACTIVATOR DEVR_DOSR"/>
    <property type="match status" value="1"/>
</dbReference>
<dbReference type="InterPro" id="IPR000792">
    <property type="entry name" value="Tscrpt_reg_LuxR_C"/>
</dbReference>
<evidence type="ECO:0000259" key="5">
    <source>
        <dbReference type="PROSITE" id="PS50043"/>
    </source>
</evidence>
<evidence type="ECO:0000256" key="3">
    <source>
        <dbReference type="ARBA" id="ARBA00023163"/>
    </source>
</evidence>
<accession>A0ABV5NHN0</accession>
<feature type="domain" description="HTH luxR-type" evidence="5">
    <location>
        <begin position="199"/>
        <end position="264"/>
    </location>
</feature>
<dbReference type="Proteomes" id="UP001589568">
    <property type="component" value="Unassembled WGS sequence"/>
</dbReference>
<dbReference type="PROSITE" id="PS00622">
    <property type="entry name" value="HTH_LUXR_1"/>
    <property type="match status" value="1"/>
</dbReference>
<dbReference type="PROSITE" id="PS50043">
    <property type="entry name" value="HTH_LUXR_2"/>
    <property type="match status" value="1"/>
</dbReference>
<dbReference type="Gene3D" id="1.10.10.10">
    <property type="entry name" value="Winged helix-like DNA-binding domain superfamily/Winged helix DNA-binding domain"/>
    <property type="match status" value="1"/>
</dbReference>
<evidence type="ECO:0000256" key="1">
    <source>
        <dbReference type="ARBA" id="ARBA00023015"/>
    </source>
</evidence>
<dbReference type="InterPro" id="IPR016032">
    <property type="entry name" value="Sig_transdc_resp-reg_C-effctor"/>
</dbReference>
<keyword evidence="1" id="KW-0805">Transcription regulation</keyword>